<comment type="caution">
    <text evidence="1">The sequence shown here is derived from an EMBL/GenBank/DDBJ whole genome shotgun (WGS) entry which is preliminary data.</text>
</comment>
<dbReference type="RefSeq" id="WP_161820332.1">
    <property type="nucleotide sequence ID" value="NZ_JAACJS010000015.1"/>
</dbReference>
<evidence type="ECO:0000313" key="1">
    <source>
        <dbReference type="EMBL" id="NCI52074.1"/>
    </source>
</evidence>
<gene>
    <name evidence="1" type="ORF">GWC95_19270</name>
</gene>
<reference evidence="1 2" key="1">
    <citation type="submission" date="2020-01" db="EMBL/GenBank/DDBJ databases">
        <title>Genome analysis.</title>
        <authorList>
            <person name="Wu S."/>
            <person name="Wang G."/>
        </authorList>
    </citation>
    <scope>NUCLEOTIDE SEQUENCE [LARGE SCALE GENOMIC DNA]</scope>
    <source>
        <strain evidence="1 2">SYL130</strain>
    </source>
</reference>
<proteinExistence type="predicted"/>
<dbReference type="EMBL" id="JAACJS010000015">
    <property type="protein sequence ID" value="NCI52074.1"/>
    <property type="molecule type" value="Genomic_DNA"/>
</dbReference>
<sequence length="121" mass="13546">MQTEITDDLTVTEVQSIFTKCYPHLRVNFLERDVHGVGLANTARPTLTGNHLLGEFRLEKLDEGKLDLCSAMTVKEFGNYFDASYCLHAEVLPLTGKAWPGIRSVNGFTLREFDNIVALSL</sequence>
<dbReference type="Proteomes" id="UP000753802">
    <property type="component" value="Unassembled WGS sequence"/>
</dbReference>
<name>A0ABW9ZYD1_9BACT</name>
<accession>A0ABW9ZYD1</accession>
<evidence type="ECO:0000313" key="2">
    <source>
        <dbReference type="Proteomes" id="UP000753802"/>
    </source>
</evidence>
<keyword evidence="2" id="KW-1185">Reference proteome</keyword>
<organism evidence="1 2">
    <name type="scientific">Sediminibacterium roseum</name>
    <dbReference type="NCBI Taxonomy" id="1978412"/>
    <lineage>
        <taxon>Bacteria</taxon>
        <taxon>Pseudomonadati</taxon>
        <taxon>Bacteroidota</taxon>
        <taxon>Chitinophagia</taxon>
        <taxon>Chitinophagales</taxon>
        <taxon>Chitinophagaceae</taxon>
        <taxon>Sediminibacterium</taxon>
    </lineage>
</organism>
<protein>
    <submittedName>
        <fullName evidence="1">Uncharacterized protein</fullName>
    </submittedName>
</protein>